<name>A0A5C8P0M1_9BACI</name>
<dbReference type="SUPFAM" id="SSF51735">
    <property type="entry name" value="NAD(P)-binding Rossmann-fold domains"/>
    <property type="match status" value="1"/>
</dbReference>
<dbReference type="OrthoDB" id="9792005at2"/>
<sequence>MYILSETDIMKHYQMKQAIHDLEIGLIAMNNGKIDNPHRTVIEFPERHASILYMPSADNAENIAGMKTVSIFPENAQVGKQTTQGVLLLTDTENGEHVCLMNASYLTRLRTGALSGIATKKLSRKDSKVLGVIGTGGMAFEQVLGVLAVRDIEKLILFNRTIEKAHIFKEKLEHFGIKKDIEIVDNVDKVIHAADIVNCATRSETPVFDGKLLKPATHINGVGSYLPSMREVDEVTIQKADKIVVDDLHGAKEEAGEFIHADKKGIWSFADVYGELRDLMTKPFYREAEDEITFFKSVGASYFDLAVAEGIYREAKKQDFGVKVEI</sequence>
<evidence type="ECO:0000256" key="1">
    <source>
        <dbReference type="ARBA" id="ARBA00008903"/>
    </source>
</evidence>
<dbReference type="FunFam" id="3.40.50.720:FF:000311">
    <property type="entry name" value="Ornithine cyclodeaminase"/>
    <property type="match status" value="1"/>
</dbReference>
<dbReference type="Proteomes" id="UP000321574">
    <property type="component" value="Unassembled WGS sequence"/>
</dbReference>
<reference evidence="2 3" key="1">
    <citation type="submission" date="2019-06" db="EMBL/GenBank/DDBJ databases">
        <title>Cerasibacillus sp. nov., isolated from maize field.</title>
        <authorList>
            <person name="Lin S.-Y."/>
            <person name="Tsai C.-F."/>
            <person name="Young C.-C."/>
        </authorList>
    </citation>
    <scope>NUCLEOTIDE SEQUENCE [LARGE SCALE GENOMIC DNA]</scope>
    <source>
        <strain evidence="2 3">CC-CFT480</strain>
    </source>
</reference>
<dbReference type="PANTHER" id="PTHR13812:SF19">
    <property type="entry name" value="KETIMINE REDUCTASE MU-CRYSTALLIN"/>
    <property type="match status" value="1"/>
</dbReference>
<organism evidence="2 3">
    <name type="scientific">Cerasibacillus terrae</name>
    <dbReference type="NCBI Taxonomy" id="2498845"/>
    <lineage>
        <taxon>Bacteria</taxon>
        <taxon>Bacillati</taxon>
        <taxon>Bacillota</taxon>
        <taxon>Bacilli</taxon>
        <taxon>Bacillales</taxon>
        <taxon>Bacillaceae</taxon>
        <taxon>Cerasibacillus</taxon>
    </lineage>
</organism>
<comment type="caution">
    <text evidence="2">The sequence shown here is derived from an EMBL/GenBank/DDBJ whole genome shotgun (WGS) entry which is preliminary data.</text>
</comment>
<comment type="similarity">
    <text evidence="1">Belongs to the ornithine cyclodeaminase/mu-crystallin family.</text>
</comment>
<dbReference type="GO" id="GO:0005737">
    <property type="term" value="C:cytoplasm"/>
    <property type="evidence" value="ECO:0007669"/>
    <property type="project" value="TreeGrafter"/>
</dbReference>
<dbReference type="Pfam" id="PF02423">
    <property type="entry name" value="OCD_Mu_crystall"/>
    <property type="match status" value="1"/>
</dbReference>
<dbReference type="AlphaFoldDB" id="A0A5C8P0M1"/>
<keyword evidence="3" id="KW-1185">Reference proteome</keyword>
<accession>A0A5C8P0M1</accession>
<dbReference type="EMBL" id="VDUW01000002">
    <property type="protein sequence ID" value="TXL66847.1"/>
    <property type="molecule type" value="Genomic_DNA"/>
</dbReference>
<dbReference type="InterPro" id="IPR036291">
    <property type="entry name" value="NAD(P)-bd_dom_sf"/>
</dbReference>
<evidence type="ECO:0000313" key="2">
    <source>
        <dbReference type="EMBL" id="TXL66847.1"/>
    </source>
</evidence>
<dbReference type="Gene3D" id="3.40.50.720">
    <property type="entry name" value="NAD(P)-binding Rossmann-like Domain"/>
    <property type="match status" value="1"/>
</dbReference>
<dbReference type="GO" id="GO:0019752">
    <property type="term" value="P:carboxylic acid metabolic process"/>
    <property type="evidence" value="ECO:0007669"/>
    <property type="project" value="UniProtKB-ARBA"/>
</dbReference>
<gene>
    <name evidence="2" type="ORF">FHP05_05605</name>
</gene>
<dbReference type="PIRSF" id="PIRSF001439">
    <property type="entry name" value="CryM"/>
    <property type="match status" value="1"/>
</dbReference>
<proteinExistence type="inferred from homology"/>
<dbReference type="RefSeq" id="WP_147666247.1">
    <property type="nucleotide sequence ID" value="NZ_VDUW01000002.1"/>
</dbReference>
<protein>
    <submittedName>
        <fullName evidence="2">Ornithine cyclodeaminase family protein</fullName>
    </submittedName>
</protein>
<dbReference type="GO" id="GO:0016491">
    <property type="term" value="F:oxidoreductase activity"/>
    <property type="evidence" value="ECO:0007669"/>
    <property type="project" value="UniProtKB-ARBA"/>
</dbReference>
<dbReference type="InterPro" id="IPR003462">
    <property type="entry name" value="ODC_Mu_crystall"/>
</dbReference>
<evidence type="ECO:0000313" key="3">
    <source>
        <dbReference type="Proteomes" id="UP000321574"/>
    </source>
</evidence>
<dbReference type="PANTHER" id="PTHR13812">
    <property type="entry name" value="KETIMINE REDUCTASE MU-CRYSTALLIN"/>
    <property type="match status" value="1"/>
</dbReference>
<dbReference type="Gene3D" id="3.30.1780.10">
    <property type="entry name" value="ornithine cyclodeaminase, domain 1"/>
    <property type="match status" value="1"/>
</dbReference>
<dbReference type="InterPro" id="IPR023401">
    <property type="entry name" value="ODC_N"/>
</dbReference>